<dbReference type="EMBL" id="MU277253">
    <property type="protein sequence ID" value="KAI0057066.1"/>
    <property type="molecule type" value="Genomic_DNA"/>
</dbReference>
<keyword evidence="2" id="KW-1185">Reference proteome</keyword>
<protein>
    <submittedName>
        <fullName evidence="1">Uncharacterized protein</fullName>
    </submittedName>
</protein>
<proteinExistence type="predicted"/>
<organism evidence="1 2">
    <name type="scientific">Artomyces pyxidatus</name>
    <dbReference type="NCBI Taxonomy" id="48021"/>
    <lineage>
        <taxon>Eukaryota</taxon>
        <taxon>Fungi</taxon>
        <taxon>Dikarya</taxon>
        <taxon>Basidiomycota</taxon>
        <taxon>Agaricomycotina</taxon>
        <taxon>Agaricomycetes</taxon>
        <taxon>Russulales</taxon>
        <taxon>Auriscalpiaceae</taxon>
        <taxon>Artomyces</taxon>
    </lineage>
</organism>
<reference evidence="1" key="2">
    <citation type="journal article" date="2022" name="New Phytol.">
        <title>Evolutionary transition to the ectomycorrhizal habit in the genomes of a hyperdiverse lineage of mushroom-forming fungi.</title>
        <authorList>
            <person name="Looney B."/>
            <person name="Miyauchi S."/>
            <person name="Morin E."/>
            <person name="Drula E."/>
            <person name="Courty P.E."/>
            <person name="Kohler A."/>
            <person name="Kuo A."/>
            <person name="LaButti K."/>
            <person name="Pangilinan J."/>
            <person name="Lipzen A."/>
            <person name="Riley R."/>
            <person name="Andreopoulos W."/>
            <person name="He G."/>
            <person name="Johnson J."/>
            <person name="Nolan M."/>
            <person name="Tritt A."/>
            <person name="Barry K.W."/>
            <person name="Grigoriev I.V."/>
            <person name="Nagy L.G."/>
            <person name="Hibbett D."/>
            <person name="Henrissat B."/>
            <person name="Matheny P.B."/>
            <person name="Labbe J."/>
            <person name="Martin F.M."/>
        </authorList>
    </citation>
    <scope>NUCLEOTIDE SEQUENCE</scope>
    <source>
        <strain evidence="1">HHB10654</strain>
    </source>
</reference>
<gene>
    <name evidence="1" type="ORF">BV25DRAFT_1831570</name>
</gene>
<comment type="caution">
    <text evidence="1">The sequence shown here is derived from an EMBL/GenBank/DDBJ whole genome shotgun (WGS) entry which is preliminary data.</text>
</comment>
<accession>A0ACB8SMX0</accession>
<evidence type="ECO:0000313" key="1">
    <source>
        <dbReference type="EMBL" id="KAI0057066.1"/>
    </source>
</evidence>
<dbReference type="Proteomes" id="UP000814140">
    <property type="component" value="Unassembled WGS sequence"/>
</dbReference>
<evidence type="ECO:0000313" key="2">
    <source>
        <dbReference type="Proteomes" id="UP000814140"/>
    </source>
</evidence>
<sequence length="80" mass="9213">MLLTLSLVTVGLALFVQDKGAVSRRASDPELLKHIDADIRLYGEEDDKLTVRSLDREIIKWLKRDDLMPDHRRNRTSKPA</sequence>
<reference evidence="1" key="1">
    <citation type="submission" date="2021-03" db="EMBL/GenBank/DDBJ databases">
        <authorList>
            <consortium name="DOE Joint Genome Institute"/>
            <person name="Ahrendt S."/>
            <person name="Looney B.P."/>
            <person name="Miyauchi S."/>
            <person name="Morin E."/>
            <person name="Drula E."/>
            <person name="Courty P.E."/>
            <person name="Chicoki N."/>
            <person name="Fauchery L."/>
            <person name="Kohler A."/>
            <person name="Kuo A."/>
            <person name="Labutti K."/>
            <person name="Pangilinan J."/>
            <person name="Lipzen A."/>
            <person name="Riley R."/>
            <person name="Andreopoulos W."/>
            <person name="He G."/>
            <person name="Johnson J."/>
            <person name="Barry K.W."/>
            <person name="Grigoriev I.V."/>
            <person name="Nagy L."/>
            <person name="Hibbett D."/>
            <person name="Henrissat B."/>
            <person name="Matheny P.B."/>
            <person name="Labbe J."/>
            <person name="Martin F."/>
        </authorList>
    </citation>
    <scope>NUCLEOTIDE SEQUENCE</scope>
    <source>
        <strain evidence="1">HHB10654</strain>
    </source>
</reference>
<name>A0ACB8SMX0_9AGAM</name>